<dbReference type="Proteomes" id="UP000039865">
    <property type="component" value="Unassembled WGS sequence"/>
</dbReference>
<proteinExistence type="predicted"/>
<protein>
    <submittedName>
        <fullName evidence="2">Uncharacterized protein</fullName>
    </submittedName>
</protein>
<accession>A0A077ZUR0</accession>
<sequence length="766" mass="89115">MIEPQLDQMSSQQNSQNSYAIHKEMQQMETVYKKLNHMNIMRFGKAVTRQSQLRNRIIYRGELQINISNLFINGGFEVQLYSAEIHSQEHIQQVLLEINNRDLQNMGKYQINIKNEDDSVLNKGQQQPIKLVPYSAIIKTDGYSQEIPTQDEQNLPASKTNLLIKASLKMLKILKFLELNNIFVAAMIQINKHQENQFESLLSFLLERSKDFLSKTYSKTKVQQVDPFILDYINISNVKTPLTKNFVISSRQSNSTQLDTSQGNINMPSTAKNMFRGKKLQNSLRMGEGINDYDYSNLFRTNGGNRSPLNLSLQTPTSFQSRFDDKLKLQLPQEYEQDSNINQSTKQAQRIFTQLNQSRRAQSQITQSRQTATADQAKQSPKQSNLTLSYYLSEKEFYEAIMCFNKSLKSLSKAHLIELKNARAMDKQILFLLGQVLKIKGDTVVPQQEISNIIMKEDLKRVLLKIDPYRINVFVAQDVMRLIDIQNQIELKSEEQEQMAVSYYLKKYLISACQMSIGRQLFKYNEGYYQKYQDAKTLYLLNHPKDKNIDSQQLMDLSPDFQVNDPPKVTVSYRSSVSPKHNTSQNQGSQVNQSQTGIQGFSLMKRRIESQLPNYEQAKKKYLKQGEFLKPKHLILTDFRVLRPSYKIPPSIPIFNLHETLPKNILRQHFDEVEIPDIDLYNFQDATLSKSQFTKAQINEELEKLPEKSDDVLDYIANTDPHHYPTQVLMQLAKQMRERRQNIYENNQKKHIISKRSTLKKSFQLQ</sequence>
<dbReference type="InParanoid" id="A0A077ZUR0"/>
<feature type="compositionally biased region" description="Polar residues" evidence="1">
    <location>
        <begin position="572"/>
        <end position="581"/>
    </location>
</feature>
<feature type="region of interest" description="Disordered" evidence="1">
    <location>
        <begin position="572"/>
        <end position="595"/>
    </location>
</feature>
<keyword evidence="3" id="KW-1185">Reference proteome</keyword>
<dbReference type="AlphaFoldDB" id="A0A077ZUR0"/>
<evidence type="ECO:0000256" key="1">
    <source>
        <dbReference type="SAM" id="MobiDB-lite"/>
    </source>
</evidence>
<evidence type="ECO:0000313" key="2">
    <source>
        <dbReference type="EMBL" id="CDW73279.1"/>
    </source>
</evidence>
<gene>
    <name evidence="2" type="primary">Contig15334.g16350</name>
    <name evidence="2" type="ORF">STYLEM_2255</name>
</gene>
<organism evidence="2 3">
    <name type="scientific">Stylonychia lemnae</name>
    <name type="common">Ciliate</name>
    <dbReference type="NCBI Taxonomy" id="5949"/>
    <lineage>
        <taxon>Eukaryota</taxon>
        <taxon>Sar</taxon>
        <taxon>Alveolata</taxon>
        <taxon>Ciliophora</taxon>
        <taxon>Intramacronucleata</taxon>
        <taxon>Spirotrichea</taxon>
        <taxon>Stichotrichia</taxon>
        <taxon>Sporadotrichida</taxon>
        <taxon>Oxytrichidae</taxon>
        <taxon>Stylonychinae</taxon>
        <taxon>Stylonychia</taxon>
    </lineage>
</organism>
<reference evidence="2 3" key="1">
    <citation type="submission" date="2014-06" db="EMBL/GenBank/DDBJ databases">
        <authorList>
            <person name="Swart Estienne"/>
        </authorList>
    </citation>
    <scope>NUCLEOTIDE SEQUENCE [LARGE SCALE GENOMIC DNA]</scope>
    <source>
        <strain evidence="2 3">130c</strain>
    </source>
</reference>
<dbReference type="EMBL" id="CCKQ01002193">
    <property type="protein sequence ID" value="CDW73279.1"/>
    <property type="molecule type" value="Genomic_DNA"/>
</dbReference>
<feature type="compositionally biased region" description="Low complexity" evidence="1">
    <location>
        <begin position="582"/>
        <end position="595"/>
    </location>
</feature>
<feature type="region of interest" description="Disordered" evidence="1">
    <location>
        <begin position="355"/>
        <end position="380"/>
    </location>
</feature>
<evidence type="ECO:0000313" key="3">
    <source>
        <dbReference type="Proteomes" id="UP000039865"/>
    </source>
</evidence>
<name>A0A077ZUR0_STYLE</name>